<dbReference type="AlphaFoldDB" id="A0A1U7P020"/>
<evidence type="ECO:0000313" key="5">
    <source>
        <dbReference type="EMBL" id="OLV18500.1"/>
    </source>
</evidence>
<evidence type="ECO:0000256" key="2">
    <source>
        <dbReference type="ARBA" id="ARBA00023125"/>
    </source>
</evidence>
<feature type="domain" description="HTH lacI-type" evidence="4">
    <location>
        <begin position="1"/>
        <end position="56"/>
    </location>
</feature>
<dbReference type="Pfam" id="PF00356">
    <property type="entry name" value="LacI"/>
    <property type="match status" value="1"/>
</dbReference>
<keyword evidence="3" id="KW-0804">Transcription</keyword>
<accession>A0A1U7P020</accession>
<dbReference type="SUPFAM" id="SSF53822">
    <property type="entry name" value="Periplasmic binding protein-like I"/>
    <property type="match status" value="1"/>
</dbReference>
<keyword evidence="1" id="KW-0805">Transcription regulation</keyword>
<dbReference type="SUPFAM" id="SSF47413">
    <property type="entry name" value="lambda repressor-like DNA-binding domains"/>
    <property type="match status" value="1"/>
</dbReference>
<keyword evidence="2" id="KW-0238">DNA-binding</keyword>
<dbReference type="Gene3D" id="1.10.260.40">
    <property type="entry name" value="lambda repressor-like DNA-binding domains"/>
    <property type="match status" value="1"/>
</dbReference>
<dbReference type="PROSITE" id="PS50932">
    <property type="entry name" value="HTH_LACI_2"/>
    <property type="match status" value="1"/>
</dbReference>
<dbReference type="InterPro" id="IPR000843">
    <property type="entry name" value="HTH_LacI"/>
</dbReference>
<keyword evidence="6" id="KW-1185">Reference proteome</keyword>
<dbReference type="Proteomes" id="UP000186607">
    <property type="component" value="Unassembled WGS sequence"/>
</dbReference>
<evidence type="ECO:0000256" key="1">
    <source>
        <dbReference type="ARBA" id="ARBA00023015"/>
    </source>
</evidence>
<gene>
    <name evidence="5" type="ORF">BOO71_0005641</name>
</gene>
<proteinExistence type="predicted"/>
<evidence type="ECO:0000313" key="6">
    <source>
        <dbReference type="Proteomes" id="UP000186607"/>
    </source>
</evidence>
<name>A0A1U7P020_9DEIO</name>
<dbReference type="InterPro" id="IPR046335">
    <property type="entry name" value="LacI/GalR-like_sensor"/>
</dbReference>
<dbReference type="InterPro" id="IPR010982">
    <property type="entry name" value="Lambda_DNA-bd_dom_sf"/>
</dbReference>
<dbReference type="STRING" id="249408.BOO71_0005641"/>
<protein>
    <submittedName>
        <fullName evidence="5">Transcriptional regulator, LacI family</fullName>
    </submittedName>
</protein>
<dbReference type="SMART" id="SM00354">
    <property type="entry name" value="HTH_LACI"/>
    <property type="match status" value="1"/>
</dbReference>
<evidence type="ECO:0000256" key="3">
    <source>
        <dbReference type="ARBA" id="ARBA00023163"/>
    </source>
</evidence>
<dbReference type="Gene3D" id="3.40.50.2300">
    <property type="match status" value="2"/>
</dbReference>
<dbReference type="GO" id="GO:0000976">
    <property type="term" value="F:transcription cis-regulatory region binding"/>
    <property type="evidence" value="ECO:0007669"/>
    <property type="project" value="TreeGrafter"/>
</dbReference>
<dbReference type="PROSITE" id="PS00356">
    <property type="entry name" value="HTH_LACI_1"/>
    <property type="match status" value="1"/>
</dbReference>
<dbReference type="Pfam" id="PF13377">
    <property type="entry name" value="Peripla_BP_3"/>
    <property type="match status" value="1"/>
</dbReference>
<dbReference type="GO" id="GO:0003700">
    <property type="term" value="F:DNA-binding transcription factor activity"/>
    <property type="evidence" value="ECO:0007669"/>
    <property type="project" value="TreeGrafter"/>
</dbReference>
<sequence length="322" mass="34219">MTIQEVAQAAGVSIGTVSRALRQQPGVSEVTRAQVTRVAQTLGYDMAKLRAGKLRRISFVLHRRNIGAGGNPFYSHVLHGVEDECRARGLTLHFTSLDNGDDVAELMQRNGTDGLLCVGFVEDDLLEQLRALDLPLVLVDLLAPGLPSVNSDNVGGARQAVTHLLTRGRRRVAFIDGPDHPSIRARRLGYRQALYDAGVPADPALEVCAGPEGTTAEVTAAMHALLALPQPPDAVFAFNDASAIGAMYACQAAGLKVPQDLAFVGFDDVSAAAQTAPPLTTLRVNKEALGARGVQLLLERAALAQTELPVELIVRASSGERR</sequence>
<organism evidence="5 6">
    <name type="scientific">Deinococcus marmoris</name>
    <dbReference type="NCBI Taxonomy" id="249408"/>
    <lineage>
        <taxon>Bacteria</taxon>
        <taxon>Thermotogati</taxon>
        <taxon>Deinococcota</taxon>
        <taxon>Deinococci</taxon>
        <taxon>Deinococcales</taxon>
        <taxon>Deinococcaceae</taxon>
        <taxon>Deinococcus</taxon>
    </lineage>
</organism>
<dbReference type="EMBL" id="MSTI01000066">
    <property type="protein sequence ID" value="OLV18500.1"/>
    <property type="molecule type" value="Genomic_DNA"/>
</dbReference>
<dbReference type="CDD" id="cd01392">
    <property type="entry name" value="HTH_LacI"/>
    <property type="match status" value="1"/>
</dbReference>
<evidence type="ECO:0000259" key="4">
    <source>
        <dbReference type="PROSITE" id="PS50932"/>
    </source>
</evidence>
<dbReference type="InterPro" id="IPR028082">
    <property type="entry name" value="Peripla_BP_I"/>
</dbReference>
<dbReference type="CDD" id="cd06267">
    <property type="entry name" value="PBP1_LacI_sugar_binding-like"/>
    <property type="match status" value="1"/>
</dbReference>
<dbReference type="PANTHER" id="PTHR30146">
    <property type="entry name" value="LACI-RELATED TRANSCRIPTIONAL REPRESSOR"/>
    <property type="match status" value="1"/>
</dbReference>
<reference evidence="5 6" key="1">
    <citation type="submission" date="2017-01" db="EMBL/GenBank/DDBJ databases">
        <title>Genome Analysis of Deinococcus marmoris KOPRI26562.</title>
        <authorList>
            <person name="Kim J.H."/>
            <person name="Oh H.-M."/>
        </authorList>
    </citation>
    <scope>NUCLEOTIDE SEQUENCE [LARGE SCALE GENOMIC DNA]</scope>
    <source>
        <strain evidence="5 6">KOPRI26562</strain>
    </source>
</reference>
<comment type="caution">
    <text evidence="5">The sequence shown here is derived from an EMBL/GenBank/DDBJ whole genome shotgun (WGS) entry which is preliminary data.</text>
</comment>
<dbReference type="PANTHER" id="PTHR30146:SF109">
    <property type="entry name" value="HTH-TYPE TRANSCRIPTIONAL REGULATOR GALS"/>
    <property type="match status" value="1"/>
</dbReference>